<accession>A0A5C3N6U8</accession>
<dbReference type="EMBL" id="ML213508">
    <property type="protein sequence ID" value="TFK53003.1"/>
    <property type="molecule type" value="Genomic_DNA"/>
</dbReference>
<dbReference type="OrthoDB" id="10514900at2759"/>
<reference evidence="2 3" key="1">
    <citation type="journal article" date="2019" name="Nat. Ecol. Evol.">
        <title>Megaphylogeny resolves global patterns of mushroom evolution.</title>
        <authorList>
            <person name="Varga T."/>
            <person name="Krizsan K."/>
            <person name="Foldi C."/>
            <person name="Dima B."/>
            <person name="Sanchez-Garcia M."/>
            <person name="Sanchez-Ramirez S."/>
            <person name="Szollosi G.J."/>
            <person name="Szarkandi J.G."/>
            <person name="Papp V."/>
            <person name="Albert L."/>
            <person name="Andreopoulos W."/>
            <person name="Angelini C."/>
            <person name="Antonin V."/>
            <person name="Barry K.W."/>
            <person name="Bougher N.L."/>
            <person name="Buchanan P."/>
            <person name="Buyck B."/>
            <person name="Bense V."/>
            <person name="Catcheside P."/>
            <person name="Chovatia M."/>
            <person name="Cooper J."/>
            <person name="Damon W."/>
            <person name="Desjardin D."/>
            <person name="Finy P."/>
            <person name="Geml J."/>
            <person name="Haridas S."/>
            <person name="Hughes K."/>
            <person name="Justo A."/>
            <person name="Karasinski D."/>
            <person name="Kautmanova I."/>
            <person name="Kiss B."/>
            <person name="Kocsube S."/>
            <person name="Kotiranta H."/>
            <person name="LaButti K.M."/>
            <person name="Lechner B.E."/>
            <person name="Liimatainen K."/>
            <person name="Lipzen A."/>
            <person name="Lukacs Z."/>
            <person name="Mihaltcheva S."/>
            <person name="Morgado L.N."/>
            <person name="Niskanen T."/>
            <person name="Noordeloos M.E."/>
            <person name="Ohm R.A."/>
            <person name="Ortiz-Santana B."/>
            <person name="Ovrebo C."/>
            <person name="Racz N."/>
            <person name="Riley R."/>
            <person name="Savchenko A."/>
            <person name="Shiryaev A."/>
            <person name="Soop K."/>
            <person name="Spirin V."/>
            <person name="Szebenyi C."/>
            <person name="Tomsovsky M."/>
            <person name="Tulloss R.E."/>
            <person name="Uehling J."/>
            <person name="Grigoriev I.V."/>
            <person name="Vagvolgyi C."/>
            <person name="Papp T."/>
            <person name="Martin F.M."/>
            <person name="Miettinen O."/>
            <person name="Hibbett D.S."/>
            <person name="Nagy L.G."/>
        </authorList>
    </citation>
    <scope>NUCLEOTIDE SEQUENCE [LARGE SCALE GENOMIC DNA]</scope>
    <source>
        <strain evidence="2 3">OMC1185</strain>
    </source>
</reference>
<protein>
    <submittedName>
        <fullName evidence="2">Uncharacterized protein</fullName>
    </submittedName>
</protein>
<evidence type="ECO:0000256" key="1">
    <source>
        <dbReference type="SAM" id="Coils"/>
    </source>
</evidence>
<name>A0A5C3N6U8_9AGAM</name>
<sequence length="228" mass="25918">MYAQTIMQHFTEYPAVNPRDIDPGMLLTTHSEVVMTVRSACSSMRFLRRGVMTRHVENMLEKNCRIASFAMVFLQAIIHLLVTIQEHKLVIQDLKVEMQIDQQELEAMFENQKIPLPGELLKVYQKFDWLLNGLETGLLDEGRAPSGCLNFICRTHPRTLPPTDEEFMQAIKISRMGPPALRFAVEKTANSMHGDLRRRLRRLVAKMDCGEPVNDSDSVLSASASSES</sequence>
<keyword evidence="3" id="KW-1185">Reference proteome</keyword>
<keyword evidence="1" id="KW-0175">Coiled coil</keyword>
<dbReference type="Proteomes" id="UP000305948">
    <property type="component" value="Unassembled WGS sequence"/>
</dbReference>
<gene>
    <name evidence="2" type="ORF">OE88DRAFT_1330189</name>
</gene>
<organism evidence="2 3">
    <name type="scientific">Heliocybe sulcata</name>
    <dbReference type="NCBI Taxonomy" id="5364"/>
    <lineage>
        <taxon>Eukaryota</taxon>
        <taxon>Fungi</taxon>
        <taxon>Dikarya</taxon>
        <taxon>Basidiomycota</taxon>
        <taxon>Agaricomycotina</taxon>
        <taxon>Agaricomycetes</taxon>
        <taxon>Gloeophyllales</taxon>
        <taxon>Gloeophyllaceae</taxon>
        <taxon>Heliocybe</taxon>
    </lineage>
</organism>
<dbReference type="AlphaFoldDB" id="A0A5C3N6U8"/>
<evidence type="ECO:0000313" key="2">
    <source>
        <dbReference type="EMBL" id="TFK53003.1"/>
    </source>
</evidence>
<proteinExistence type="predicted"/>
<evidence type="ECO:0000313" key="3">
    <source>
        <dbReference type="Proteomes" id="UP000305948"/>
    </source>
</evidence>
<feature type="coiled-coil region" evidence="1">
    <location>
        <begin position="84"/>
        <end position="111"/>
    </location>
</feature>